<evidence type="ECO:0000313" key="2">
    <source>
        <dbReference type="Proteomes" id="UP000007478"/>
    </source>
</evidence>
<protein>
    <submittedName>
        <fullName evidence="1">Uncharacterized protein</fullName>
    </submittedName>
</protein>
<evidence type="ECO:0000313" key="1">
    <source>
        <dbReference type="EMBL" id="ADT83508.1"/>
    </source>
</evidence>
<organism evidence="1 2">
    <name type="scientific">Thermococcus barophilus (strain DSM 11836 / MP)</name>
    <dbReference type="NCBI Taxonomy" id="391623"/>
    <lineage>
        <taxon>Archaea</taxon>
        <taxon>Methanobacteriati</taxon>
        <taxon>Methanobacteriota</taxon>
        <taxon>Thermococci</taxon>
        <taxon>Thermococcales</taxon>
        <taxon>Thermococcaceae</taxon>
        <taxon>Thermococcus</taxon>
    </lineage>
</organism>
<dbReference type="KEGG" id="tba:TERMP_00531"/>
<proteinExistence type="predicted"/>
<gene>
    <name evidence="1" type="ordered locus">TERMP_00531</name>
</gene>
<dbReference type="AlphaFoldDB" id="F0LJX1"/>
<dbReference type="Proteomes" id="UP000007478">
    <property type="component" value="Chromosome"/>
</dbReference>
<dbReference type="EMBL" id="CP002372">
    <property type="protein sequence ID" value="ADT83508.1"/>
    <property type="molecule type" value="Genomic_DNA"/>
</dbReference>
<sequence length="39" mass="4624">MLFVNYPALPDRDFPPDKLNKKLIKQLHSKIMKLIEEKA</sequence>
<keyword evidence="2" id="KW-1185">Reference proteome</keyword>
<dbReference type="PATRIC" id="fig|391623.17.peg.532"/>
<name>F0LJX1_THEBM</name>
<dbReference type="HOGENOM" id="CLU_3302926_0_0_2"/>
<reference evidence="1 2" key="1">
    <citation type="journal article" date="2011" name="J. Bacteriol.">
        <title>Complete genome sequence of the hyperthermophilic, piezophilic, heterotrophic, and carboxydotrophic archaeon Thermococcus barophilus MP.</title>
        <authorList>
            <person name="Vannier P."/>
            <person name="Marteinsson V.T."/>
            <person name="Fridjonsson O.H."/>
            <person name="Oger P."/>
            <person name="Jebbar M."/>
        </authorList>
    </citation>
    <scope>NUCLEOTIDE SEQUENCE [LARGE SCALE GENOMIC DNA]</scope>
    <source>
        <strain evidence="2">DSM 11836 / MP</strain>
    </source>
</reference>
<accession>F0LJX1</accession>